<dbReference type="STRING" id="282301.A0A267E2D5"/>
<keyword evidence="5" id="KW-0833">Ubl conjugation pathway</keyword>
<dbReference type="InterPro" id="IPR001394">
    <property type="entry name" value="Peptidase_C19_UCH"/>
</dbReference>
<dbReference type="SUPFAM" id="SSF54001">
    <property type="entry name" value="Cysteine proteinases"/>
    <property type="match status" value="1"/>
</dbReference>
<evidence type="ECO:0000313" key="16">
    <source>
        <dbReference type="Proteomes" id="UP000215902"/>
    </source>
</evidence>
<evidence type="ECO:0000256" key="4">
    <source>
        <dbReference type="ARBA" id="ARBA00022670"/>
    </source>
</evidence>
<dbReference type="InterPro" id="IPR028889">
    <property type="entry name" value="USP"/>
</dbReference>
<dbReference type="InterPro" id="IPR038765">
    <property type="entry name" value="Papain-like_cys_pep_sf"/>
</dbReference>
<evidence type="ECO:0000256" key="9">
    <source>
        <dbReference type="ARBA" id="ARBA00041300"/>
    </source>
</evidence>
<evidence type="ECO:0000313" key="15">
    <source>
        <dbReference type="EMBL" id="PAA54832.1"/>
    </source>
</evidence>
<evidence type="ECO:0000256" key="11">
    <source>
        <dbReference type="ARBA" id="ARBA00042420"/>
    </source>
</evidence>
<keyword evidence="6" id="KW-0378">Hydrolase</keyword>
<feature type="compositionally biased region" description="Basic residues" evidence="13">
    <location>
        <begin position="808"/>
        <end position="818"/>
    </location>
</feature>
<dbReference type="GO" id="GO:0005829">
    <property type="term" value="C:cytosol"/>
    <property type="evidence" value="ECO:0007669"/>
    <property type="project" value="TreeGrafter"/>
</dbReference>
<dbReference type="GO" id="GO:0016579">
    <property type="term" value="P:protein deubiquitination"/>
    <property type="evidence" value="ECO:0007669"/>
    <property type="project" value="InterPro"/>
</dbReference>
<dbReference type="PANTHER" id="PTHR24006:SF758">
    <property type="entry name" value="UBIQUITIN CARBOXYL-TERMINAL HYDROLASE 36"/>
    <property type="match status" value="1"/>
</dbReference>
<dbReference type="InterPro" id="IPR050164">
    <property type="entry name" value="Peptidase_C19"/>
</dbReference>
<sequence>QLSNQTTEGGVCLLTAVQDSLRRAGCSNGSISGPSTSRVRNPLIGHLLEQRLEFVPSPGNWDAKVLEKLKQLGATILTTAAVPAVPPAQLLSSKDCQAVSEAPKKLAQPVQKSDAKKPQFSFASVQLDRPYHGQPCGFANEGNYCYMISVLQALIHTAPFVNFACEHRTVSACRQVDNRGLFNQHGQRQHPGHQQRQHQPARWCAVCELAAYAQRPSGSGAVYPRAFMARVTTVSPTLRPNRQEDAHEFMRCLLDYMERNCGGDKRRSAGSPAGPIRVLFGGRLKSSVLCTRCGTESRTFEDFMDLSLCIQYSSSLADCLRKFVSPDLLKDSNAYKCEKCRTKVTAKKSFSIASGPPILTVQLNRFQWGHSNKISRFVQFPLSIDLRPYMSKPGRPVHYELYALVIHQGSSTKFGHYYCYAKRGNAWWSLNDSCVDRINESRVLQSCPYILLYKRTDLSPLIESSTVASAAASSNLSVGDANSLSSPVAMATGGVTKSQSLVKPKLESANSVAMATGNDSFSPKRAKYDLTPSNSVAMVTGNGPSGLSQTKKHQTSSLVAMVTGNGPVGLSQAKHKQAPSNSVAMVTGNGPVGLSQAKHKQAPSNSLAMVTGNGPVGLSQAKHKQAPSNSVAMVTGNGPQSLSSTMSQPKLSNGPQSQAHAKPRSGSANAVAMVTGNGPLSPGHTKPKPTSAAETTVNGPLSLSSSKPQPIQQLAHGTKVAMAAAAAGCQQMRNKPNKELRQLMSASPRRPDPLPWSANSSPQKSESLIPNGVSINGRKRKVSDSQSSASSSLCDQLSAQNQSELDNKKRKKKEAKRKLKLLKLQQSSGSAASLVNGIDSVVCNGHVD</sequence>
<feature type="compositionally biased region" description="Polar residues" evidence="13">
    <location>
        <begin position="757"/>
        <end position="768"/>
    </location>
</feature>
<organism evidence="15 16">
    <name type="scientific">Macrostomum lignano</name>
    <dbReference type="NCBI Taxonomy" id="282301"/>
    <lineage>
        <taxon>Eukaryota</taxon>
        <taxon>Metazoa</taxon>
        <taxon>Spiralia</taxon>
        <taxon>Lophotrochozoa</taxon>
        <taxon>Platyhelminthes</taxon>
        <taxon>Rhabditophora</taxon>
        <taxon>Macrostomorpha</taxon>
        <taxon>Macrostomida</taxon>
        <taxon>Macrostomidae</taxon>
        <taxon>Macrostomum</taxon>
    </lineage>
</organism>
<dbReference type="EMBL" id="NIVC01002853">
    <property type="protein sequence ID" value="PAA54832.1"/>
    <property type="molecule type" value="Genomic_DNA"/>
</dbReference>
<dbReference type="GO" id="GO:0006508">
    <property type="term" value="P:proteolysis"/>
    <property type="evidence" value="ECO:0007669"/>
    <property type="project" value="UniProtKB-KW"/>
</dbReference>
<keyword evidence="4" id="KW-0645">Protease</keyword>
<evidence type="ECO:0000256" key="1">
    <source>
        <dbReference type="ARBA" id="ARBA00000707"/>
    </source>
</evidence>
<evidence type="ECO:0000256" key="6">
    <source>
        <dbReference type="ARBA" id="ARBA00022801"/>
    </source>
</evidence>
<evidence type="ECO:0000256" key="10">
    <source>
        <dbReference type="ARBA" id="ARBA00042154"/>
    </source>
</evidence>
<name>A0A267E2D5_9PLAT</name>
<evidence type="ECO:0000259" key="14">
    <source>
        <dbReference type="PROSITE" id="PS50235"/>
    </source>
</evidence>
<comment type="caution">
    <text evidence="15">The sequence shown here is derived from an EMBL/GenBank/DDBJ whole genome shotgun (WGS) entry which is preliminary data.</text>
</comment>
<keyword evidence="16" id="KW-1185">Reference proteome</keyword>
<dbReference type="PROSITE" id="PS50235">
    <property type="entry name" value="USP_3"/>
    <property type="match status" value="1"/>
</dbReference>
<comment type="similarity">
    <text evidence="2">Belongs to the peptidase C19 family.</text>
</comment>
<keyword evidence="7" id="KW-0788">Thiol protease</keyword>
<dbReference type="EC" id="3.4.19.12" evidence="3"/>
<evidence type="ECO:0000256" key="3">
    <source>
        <dbReference type="ARBA" id="ARBA00012759"/>
    </source>
</evidence>
<comment type="catalytic activity">
    <reaction evidence="1">
        <text>Thiol-dependent hydrolysis of ester, thioester, amide, peptide and isopeptide bonds formed by the C-terminal Gly of ubiquitin (a 76-residue protein attached to proteins as an intracellular targeting signal).</text>
        <dbReference type="EC" id="3.4.19.12"/>
    </reaction>
</comment>
<dbReference type="InterPro" id="IPR018200">
    <property type="entry name" value="USP_CS"/>
</dbReference>
<evidence type="ECO:0000256" key="5">
    <source>
        <dbReference type="ARBA" id="ARBA00022786"/>
    </source>
</evidence>
<dbReference type="Gene3D" id="3.90.70.10">
    <property type="entry name" value="Cysteine proteinases"/>
    <property type="match status" value="1"/>
</dbReference>
<dbReference type="PANTHER" id="PTHR24006">
    <property type="entry name" value="UBIQUITIN CARBOXYL-TERMINAL HYDROLASE"/>
    <property type="match status" value="1"/>
</dbReference>
<feature type="non-terminal residue" evidence="15">
    <location>
        <position position="1"/>
    </location>
</feature>
<evidence type="ECO:0000256" key="13">
    <source>
        <dbReference type="SAM" id="MobiDB-lite"/>
    </source>
</evidence>
<evidence type="ECO:0000256" key="2">
    <source>
        <dbReference type="ARBA" id="ARBA00009085"/>
    </source>
</evidence>
<reference evidence="15 16" key="1">
    <citation type="submission" date="2017-06" db="EMBL/GenBank/DDBJ databases">
        <title>A platform for efficient transgenesis in Macrostomum lignano, a flatworm model organism for stem cell research.</title>
        <authorList>
            <person name="Berezikov E."/>
        </authorList>
    </citation>
    <scope>NUCLEOTIDE SEQUENCE [LARGE SCALE GENOMIC DNA]</scope>
    <source>
        <strain evidence="15">DV1</strain>
        <tissue evidence="15">Whole organism</tissue>
    </source>
</reference>
<feature type="region of interest" description="Disordered" evidence="13">
    <location>
        <begin position="744"/>
        <end position="818"/>
    </location>
</feature>
<feature type="compositionally biased region" description="Polar residues" evidence="13">
    <location>
        <begin position="692"/>
        <end position="712"/>
    </location>
</feature>
<proteinExistence type="inferred from homology"/>
<dbReference type="GO" id="GO:0004843">
    <property type="term" value="F:cysteine-type deubiquitinase activity"/>
    <property type="evidence" value="ECO:0007669"/>
    <property type="project" value="UniProtKB-EC"/>
</dbReference>
<gene>
    <name evidence="15" type="ORF">BOX15_Mlig004426g3</name>
</gene>
<evidence type="ECO:0000256" key="7">
    <source>
        <dbReference type="ARBA" id="ARBA00022807"/>
    </source>
</evidence>
<dbReference type="AlphaFoldDB" id="A0A267E2D5"/>
<dbReference type="Pfam" id="PF00443">
    <property type="entry name" value="UCH"/>
    <property type="match status" value="1"/>
</dbReference>
<dbReference type="OrthoDB" id="420187at2759"/>
<dbReference type="Proteomes" id="UP000215902">
    <property type="component" value="Unassembled WGS sequence"/>
</dbReference>
<accession>A0A267E2D5</accession>
<feature type="compositionally biased region" description="Polar residues" evidence="13">
    <location>
        <begin position="626"/>
        <end position="659"/>
    </location>
</feature>
<feature type="compositionally biased region" description="Low complexity" evidence="13">
    <location>
        <begin position="784"/>
        <end position="799"/>
    </location>
</feature>
<dbReference type="GO" id="GO:0005634">
    <property type="term" value="C:nucleus"/>
    <property type="evidence" value="ECO:0007669"/>
    <property type="project" value="TreeGrafter"/>
</dbReference>
<protein>
    <recommendedName>
        <fullName evidence="8">Ubiquitin carboxyl-terminal hydrolase 36</fullName>
        <ecNumber evidence="3">3.4.19.12</ecNumber>
    </recommendedName>
    <alternativeName>
        <fullName evidence="11">Deubiquitinating enzyme 36</fullName>
    </alternativeName>
    <alternativeName>
        <fullName evidence="10">Protein scrawny</fullName>
    </alternativeName>
    <alternativeName>
        <fullName evidence="9">Ubiquitin thioesterase 36</fullName>
    </alternativeName>
    <alternativeName>
        <fullName evidence="12">Ubiquitin-specific-processing protease 36</fullName>
    </alternativeName>
</protein>
<evidence type="ECO:0000256" key="12">
    <source>
        <dbReference type="ARBA" id="ARBA00043009"/>
    </source>
</evidence>
<dbReference type="PROSITE" id="PS00973">
    <property type="entry name" value="USP_2"/>
    <property type="match status" value="1"/>
</dbReference>
<evidence type="ECO:0000256" key="8">
    <source>
        <dbReference type="ARBA" id="ARBA00039432"/>
    </source>
</evidence>
<feature type="region of interest" description="Disordered" evidence="13">
    <location>
        <begin position="610"/>
        <end position="716"/>
    </location>
</feature>
<feature type="domain" description="USP" evidence="14">
    <location>
        <begin position="136"/>
        <end position="456"/>
    </location>
</feature>